<evidence type="ECO:0000256" key="2">
    <source>
        <dbReference type="ARBA" id="ARBA00022679"/>
    </source>
</evidence>
<dbReference type="Pfam" id="PF02776">
    <property type="entry name" value="TPP_enzyme_N"/>
    <property type="match status" value="1"/>
</dbReference>
<comment type="pathway">
    <text evidence="7">Quinol/quinone metabolism; 1,4-dihydroxy-2-naphthoate biosynthesis; 1,4-dihydroxy-2-naphthoate from chorismate: step 2/7.</text>
</comment>
<dbReference type="Proteomes" id="UP001272515">
    <property type="component" value="Unassembled WGS sequence"/>
</dbReference>
<evidence type="ECO:0000256" key="4">
    <source>
        <dbReference type="ARBA" id="ARBA00022842"/>
    </source>
</evidence>
<organism evidence="11 12">
    <name type="scientific">Veillonella absiana</name>
    <dbReference type="NCBI Taxonomy" id="3079305"/>
    <lineage>
        <taxon>Bacteria</taxon>
        <taxon>Bacillati</taxon>
        <taxon>Bacillota</taxon>
        <taxon>Negativicutes</taxon>
        <taxon>Veillonellales</taxon>
        <taxon>Veillonellaceae</taxon>
        <taxon>Veillonella</taxon>
    </lineage>
</organism>
<dbReference type="Gene3D" id="3.40.50.1220">
    <property type="entry name" value="TPP-binding domain"/>
    <property type="match status" value="1"/>
</dbReference>
<comment type="caution">
    <text evidence="11">The sequence shown here is derived from an EMBL/GenBank/DDBJ whole genome shotgun (WGS) entry which is preliminary data.</text>
</comment>
<dbReference type="Gene3D" id="3.40.50.970">
    <property type="match status" value="2"/>
</dbReference>
<evidence type="ECO:0000256" key="1">
    <source>
        <dbReference type="ARBA" id="ARBA00022428"/>
    </source>
</evidence>
<dbReference type="SUPFAM" id="SSF52518">
    <property type="entry name" value="Thiamin diphosphate-binding fold (THDP-binding)"/>
    <property type="match status" value="2"/>
</dbReference>
<comment type="pathway">
    <text evidence="7">Quinol/quinone metabolism; menaquinone biosynthesis.</text>
</comment>
<dbReference type="Pfam" id="PF02775">
    <property type="entry name" value="TPP_enzyme_C"/>
    <property type="match status" value="1"/>
</dbReference>
<feature type="domain" description="Thiamine pyrophosphate enzyme N-terminal TPP-binding" evidence="9">
    <location>
        <begin position="6"/>
        <end position="118"/>
    </location>
</feature>
<proteinExistence type="inferred from homology"/>
<evidence type="ECO:0000313" key="12">
    <source>
        <dbReference type="Proteomes" id="UP001272515"/>
    </source>
</evidence>
<evidence type="ECO:0000256" key="5">
    <source>
        <dbReference type="ARBA" id="ARBA00023052"/>
    </source>
</evidence>
<evidence type="ECO:0000256" key="7">
    <source>
        <dbReference type="HAMAP-Rule" id="MF_01659"/>
    </source>
</evidence>
<evidence type="ECO:0000259" key="8">
    <source>
        <dbReference type="Pfam" id="PF02775"/>
    </source>
</evidence>
<dbReference type="InterPro" id="IPR004433">
    <property type="entry name" value="MenaQ_synth_MenD"/>
</dbReference>
<evidence type="ECO:0000259" key="9">
    <source>
        <dbReference type="Pfam" id="PF02776"/>
    </source>
</evidence>
<dbReference type="GO" id="GO:0070204">
    <property type="term" value="F:2-succinyl-5-enolpyruvyl-6-hydroxy-3-cyclohexene-1-carboxylic-acid synthase activity"/>
    <property type="evidence" value="ECO:0007669"/>
    <property type="project" value="UniProtKB-EC"/>
</dbReference>
<evidence type="ECO:0000256" key="6">
    <source>
        <dbReference type="ARBA" id="ARBA00023211"/>
    </source>
</evidence>
<dbReference type="PANTHER" id="PTHR42916:SF1">
    <property type="entry name" value="PROTEIN PHYLLO, CHLOROPLASTIC"/>
    <property type="match status" value="1"/>
</dbReference>
<keyword evidence="4 7" id="KW-0460">Magnesium</keyword>
<dbReference type="CDD" id="cd02009">
    <property type="entry name" value="TPP_SHCHC_synthase"/>
    <property type="match status" value="1"/>
</dbReference>
<dbReference type="PANTHER" id="PTHR42916">
    <property type="entry name" value="2-SUCCINYL-5-ENOLPYRUVYL-6-HYDROXY-3-CYCLOHEXENE-1-CARBOXYLATE SYNTHASE"/>
    <property type="match status" value="1"/>
</dbReference>
<dbReference type="EC" id="2.2.1.9" evidence="7"/>
<feature type="domain" description="Thiamine pyrophosphate enzyme TPP-binding" evidence="8">
    <location>
        <begin position="421"/>
        <end position="535"/>
    </location>
</feature>
<keyword evidence="6 7" id="KW-0464">Manganese</keyword>
<keyword evidence="12" id="KW-1185">Reference proteome</keyword>
<protein>
    <recommendedName>
        <fullName evidence="7">2-succinyl-5-enolpyruvyl-6-hydroxy-3-cyclohexene-1-carboxylate synthase</fullName>
        <shortName evidence="7">SEPHCHC synthase</shortName>
        <ecNumber evidence="7">2.2.1.9</ecNumber>
    </recommendedName>
    <alternativeName>
        <fullName evidence="7">Menaquinone biosynthesis protein MenD</fullName>
    </alternativeName>
</protein>
<comment type="subunit">
    <text evidence="7">Homodimer.</text>
</comment>
<sequence length="552" mass="60982">MNEYLAALVDELHVLGVRDAVFSPGSRCTPLAMLFQDYGAYNTYMNVDERSAGFFALGIAKAKQQPVVLVCTSGSAMTHYYPVLIEAKHSGVPLIVLTADRPPSLQNVGAPQTIDQQKLFGNAVNFYEELSVPNDTNYYTYPRQVGQRAFLKAMSTKPGPVHINVPLEEPLVPELDDVHYMGGQIGPSFQLFIGHMAMDNTTALVPYLQDKKVLILAGPNSGMNAADSIVQLAKRLKAPILADPLSNVRCLDSDYIIDSYDAFLASDEVKHQLAPDCVIQLGQMVVSKRVHQFLSTLNGVDYIQVDPNGDYRNSTLSTTIHVQAHIESFVNQVEIVNQDVTYSEDWVQYNRQARELLNRVINEETLFEGKIVTLLQDNLPTGAQIVTANSMSIRDMDYFWRSGVSDAVVYGNRGTNGIDGTISTALGVSTTGKPTVLLTGDLSFFHDMNGLAMGKTHGLNLTIVVNNNDGGGIFEYLPQKGTTYFNYLFSTEQGLDYSGLETLYGITYHRIASYDEFTEALSSSLQRSGIQIIEVPTNKELSRQLHKKYLNP</sequence>
<keyword evidence="5 7" id="KW-0786">Thiamine pyrophosphate</keyword>
<dbReference type="RefSeq" id="WP_295188712.1">
    <property type="nucleotide sequence ID" value="NZ_JAWJZA010000009.1"/>
</dbReference>
<comment type="similarity">
    <text evidence="7">Belongs to the TPP enzyme family. MenD subfamily.</text>
</comment>
<dbReference type="CDD" id="cd07037">
    <property type="entry name" value="TPP_PYR_MenD"/>
    <property type="match status" value="1"/>
</dbReference>
<comment type="cofactor">
    <cofactor evidence="7">
        <name>thiamine diphosphate</name>
        <dbReference type="ChEBI" id="CHEBI:58937"/>
    </cofactor>
    <text evidence="7">Binds 1 thiamine pyrophosphate per subunit.</text>
</comment>
<keyword evidence="1 7" id="KW-0474">Menaquinone biosynthesis</keyword>
<reference evidence="11 12" key="1">
    <citation type="submission" date="2023-10" db="EMBL/GenBank/DDBJ databases">
        <title>Veillonella sp. nov., isolated from a pig farm feces dump.</title>
        <authorList>
            <person name="Chang Y.-H."/>
        </authorList>
    </citation>
    <scope>NUCLEOTIDE SEQUENCE [LARGE SCALE GENOMIC DNA]</scope>
    <source>
        <strain evidence="11 12">YH-vei2233</strain>
    </source>
</reference>
<dbReference type="SUPFAM" id="SSF52467">
    <property type="entry name" value="DHS-like NAD/FAD-binding domain"/>
    <property type="match status" value="1"/>
</dbReference>
<feature type="domain" description="Menaquinone biosynthesis protein MenD middle" evidence="10">
    <location>
        <begin position="206"/>
        <end position="384"/>
    </location>
</feature>
<evidence type="ECO:0000256" key="3">
    <source>
        <dbReference type="ARBA" id="ARBA00022723"/>
    </source>
</evidence>
<dbReference type="HAMAP" id="MF_01659">
    <property type="entry name" value="MenD"/>
    <property type="match status" value="1"/>
</dbReference>
<comment type="catalytic activity">
    <reaction evidence="7">
        <text>isochorismate + 2-oxoglutarate + H(+) = 5-enolpyruvoyl-6-hydroxy-2-succinyl-cyclohex-3-ene-1-carboxylate + CO2</text>
        <dbReference type="Rhea" id="RHEA:25593"/>
        <dbReference type="ChEBI" id="CHEBI:15378"/>
        <dbReference type="ChEBI" id="CHEBI:16526"/>
        <dbReference type="ChEBI" id="CHEBI:16810"/>
        <dbReference type="ChEBI" id="CHEBI:29780"/>
        <dbReference type="ChEBI" id="CHEBI:58818"/>
        <dbReference type="EC" id="2.2.1.9"/>
    </reaction>
</comment>
<dbReference type="EMBL" id="JAWJZB010000001">
    <property type="protein sequence ID" value="MDV5087341.1"/>
    <property type="molecule type" value="Genomic_DNA"/>
</dbReference>
<keyword evidence="2 7" id="KW-0808">Transferase</keyword>
<evidence type="ECO:0000259" key="10">
    <source>
        <dbReference type="Pfam" id="PF16582"/>
    </source>
</evidence>
<dbReference type="PIRSF" id="PIRSF004983">
    <property type="entry name" value="MenD"/>
    <property type="match status" value="1"/>
</dbReference>
<dbReference type="InterPro" id="IPR012001">
    <property type="entry name" value="Thiamin_PyroP_enz_TPP-bd_dom"/>
</dbReference>
<dbReference type="InterPro" id="IPR011766">
    <property type="entry name" value="TPP_enzyme_TPP-bd"/>
</dbReference>
<gene>
    <name evidence="7 11" type="primary">menD</name>
    <name evidence="11" type="ORF">RVY80_00525</name>
</gene>
<evidence type="ECO:0000313" key="11">
    <source>
        <dbReference type="EMBL" id="MDV5087341.1"/>
    </source>
</evidence>
<dbReference type="InterPro" id="IPR029061">
    <property type="entry name" value="THDP-binding"/>
</dbReference>
<name>A0ABU3Z5Z6_9FIRM</name>
<dbReference type="Pfam" id="PF16582">
    <property type="entry name" value="TPP_enzyme_M_2"/>
    <property type="match status" value="1"/>
</dbReference>
<comment type="cofactor">
    <cofactor evidence="7">
        <name>Mg(2+)</name>
        <dbReference type="ChEBI" id="CHEBI:18420"/>
    </cofactor>
    <cofactor evidence="7">
        <name>Mn(2+)</name>
        <dbReference type="ChEBI" id="CHEBI:29035"/>
    </cofactor>
</comment>
<dbReference type="InterPro" id="IPR032264">
    <property type="entry name" value="MenD_middle"/>
</dbReference>
<dbReference type="NCBIfam" id="TIGR00173">
    <property type="entry name" value="menD"/>
    <property type="match status" value="1"/>
</dbReference>
<comment type="function">
    <text evidence="7">Catalyzes the thiamine diphosphate-dependent decarboxylation of 2-oxoglutarate and the subsequent addition of the resulting succinic semialdehyde-thiamine pyrophosphate anion to isochorismate to yield 2-succinyl-5-enolpyruvyl-6-hydroxy-3-cyclohexene-1-carboxylate (SEPHCHC).</text>
</comment>
<accession>A0ABU3Z5Z6</accession>
<keyword evidence="3 7" id="KW-0479">Metal-binding</keyword>
<dbReference type="InterPro" id="IPR029035">
    <property type="entry name" value="DHS-like_NAD/FAD-binding_dom"/>
</dbReference>